<dbReference type="RefSeq" id="WP_116881188.1">
    <property type="nucleotide sequence ID" value="NZ_QURB01000006.1"/>
</dbReference>
<evidence type="ECO:0000259" key="3">
    <source>
        <dbReference type="PROSITE" id="PS50093"/>
    </source>
</evidence>
<dbReference type="SMART" id="SM00089">
    <property type="entry name" value="PKD"/>
    <property type="match status" value="2"/>
</dbReference>
<dbReference type="Gene3D" id="2.60.40.10">
    <property type="entry name" value="Immunoglobulins"/>
    <property type="match status" value="3"/>
</dbReference>
<accession>A0A3E1EWJ0</accession>
<proteinExistence type="predicted"/>
<evidence type="ECO:0000256" key="2">
    <source>
        <dbReference type="SAM" id="SignalP"/>
    </source>
</evidence>
<evidence type="ECO:0000313" key="5">
    <source>
        <dbReference type="Proteomes" id="UP000257127"/>
    </source>
</evidence>
<dbReference type="OrthoDB" id="7443339at2"/>
<keyword evidence="5" id="KW-1185">Reference proteome</keyword>
<comment type="caution">
    <text evidence="4">The sequence shown here is derived from an EMBL/GenBank/DDBJ whole genome shotgun (WGS) entry which is preliminary data.</text>
</comment>
<dbReference type="NCBIfam" id="TIGR04183">
    <property type="entry name" value="Por_Secre_tail"/>
    <property type="match status" value="1"/>
</dbReference>
<dbReference type="AlphaFoldDB" id="A0A3E1EWJ0"/>
<dbReference type="Proteomes" id="UP000257127">
    <property type="component" value="Unassembled WGS sequence"/>
</dbReference>
<dbReference type="PROSITE" id="PS50093">
    <property type="entry name" value="PKD"/>
    <property type="match status" value="3"/>
</dbReference>
<gene>
    <name evidence="4" type="ORF">DXU93_10185</name>
</gene>
<dbReference type="Pfam" id="PF18962">
    <property type="entry name" value="Por_Secre_tail"/>
    <property type="match status" value="1"/>
</dbReference>
<dbReference type="CDD" id="cd00146">
    <property type="entry name" value="PKD"/>
    <property type="match status" value="2"/>
</dbReference>
<evidence type="ECO:0000313" key="4">
    <source>
        <dbReference type="EMBL" id="RFC53907.1"/>
    </source>
</evidence>
<keyword evidence="1 2" id="KW-0732">Signal</keyword>
<dbReference type="InterPro" id="IPR000601">
    <property type="entry name" value="PKD_dom"/>
</dbReference>
<dbReference type="SUPFAM" id="SSF49299">
    <property type="entry name" value="PKD domain"/>
    <property type="match status" value="3"/>
</dbReference>
<dbReference type="EMBL" id="QURB01000006">
    <property type="protein sequence ID" value="RFC53907.1"/>
    <property type="molecule type" value="Genomic_DNA"/>
</dbReference>
<reference evidence="4 5" key="1">
    <citation type="submission" date="2018-08" db="EMBL/GenBank/DDBJ databases">
        <title>The draft genome squence of Brumimicrobium sp. N62.</title>
        <authorList>
            <person name="Du Z.-J."/>
            <person name="Luo H.-R."/>
        </authorList>
    </citation>
    <scope>NUCLEOTIDE SEQUENCE [LARGE SCALE GENOMIC DNA]</scope>
    <source>
        <strain evidence="4 5">N62</strain>
    </source>
</reference>
<organism evidence="4 5">
    <name type="scientific">Brumimicrobium aurantiacum</name>
    <dbReference type="NCBI Taxonomy" id="1737063"/>
    <lineage>
        <taxon>Bacteria</taxon>
        <taxon>Pseudomonadati</taxon>
        <taxon>Bacteroidota</taxon>
        <taxon>Flavobacteriia</taxon>
        <taxon>Flavobacteriales</taxon>
        <taxon>Crocinitomicaceae</taxon>
        <taxon>Brumimicrobium</taxon>
    </lineage>
</organism>
<sequence>MKIIYLMITALILSSVAFGQLQAVNKHVENPKLRTKSEALTRTVSCGVDTLQYTMSKATSSQLISVNNVTSGYAMGQYFDAPQSMDIHGIDFYGYKADDVNGVTMSVTVNLYNASSSDSLPSGGPIASTTVTVDTSFGGGSLDTLRKTAVFSTPVTVTSSYLVVVENNTATDMVVVTNDYNVGDGNQEWLGVVNIGGLWYRSYNINVGGIAYDADFLFEPHVSTDITAGFISNAGCLPNARSVNFFNTSSPVVENKMFSMNAASGNAHLNFTYDYGDGTPTENAVDANHPYAAAGPYDVTLTDTLFGWTRDCFTDTMVTIGGLNPDFSAVDNNSQIDFTDMSTTLSSVTDWVWNFGDGNTSTQQNPSHTYVAAGNYNVCLTVTAECGDATICDSVTVTCIDPVSGFEAVDNGADVAFTDTSTSYSGVNSWLWDFGDGNTSTQQNPTHTYIDGGEYTVCLTVTDSCSTDSTCQTVEAVGTAGLTESEMAHIKVYPNPMKDALNFTFESIPSQVKFISITGQEVGVISPSGKTAKLNVSEWAQGVYFAQFEFEDGSTVTKKLIKK</sequence>
<protein>
    <submittedName>
        <fullName evidence="4">PKD domain-containing protein</fullName>
    </submittedName>
</protein>
<dbReference type="PANTHER" id="PTHR36842:SF1">
    <property type="entry name" value="PROTEIN TOLB"/>
    <property type="match status" value="1"/>
</dbReference>
<feature type="chain" id="PRO_5017784158" evidence="2">
    <location>
        <begin position="20"/>
        <end position="563"/>
    </location>
</feature>
<feature type="domain" description="PKD" evidence="3">
    <location>
        <begin position="414"/>
        <end position="470"/>
    </location>
</feature>
<name>A0A3E1EWJ0_9FLAO</name>
<dbReference type="InterPro" id="IPR035986">
    <property type="entry name" value="PKD_dom_sf"/>
</dbReference>
<feature type="domain" description="PKD" evidence="3">
    <location>
        <begin position="264"/>
        <end position="302"/>
    </location>
</feature>
<dbReference type="PANTHER" id="PTHR36842">
    <property type="entry name" value="PROTEIN TOLB HOMOLOG"/>
    <property type="match status" value="1"/>
</dbReference>
<dbReference type="InterPro" id="IPR013783">
    <property type="entry name" value="Ig-like_fold"/>
</dbReference>
<dbReference type="Pfam" id="PF18911">
    <property type="entry name" value="PKD_4"/>
    <property type="match status" value="3"/>
</dbReference>
<feature type="domain" description="PKD" evidence="3">
    <location>
        <begin position="335"/>
        <end position="398"/>
    </location>
</feature>
<evidence type="ECO:0000256" key="1">
    <source>
        <dbReference type="ARBA" id="ARBA00022729"/>
    </source>
</evidence>
<feature type="signal peptide" evidence="2">
    <location>
        <begin position="1"/>
        <end position="19"/>
    </location>
</feature>
<dbReference type="InterPro" id="IPR026444">
    <property type="entry name" value="Secre_tail"/>
</dbReference>
<dbReference type="InterPro" id="IPR022409">
    <property type="entry name" value="PKD/Chitinase_dom"/>
</dbReference>